<keyword evidence="1" id="KW-0472">Membrane</keyword>
<feature type="transmembrane region" description="Helical" evidence="1">
    <location>
        <begin position="21"/>
        <end position="43"/>
    </location>
</feature>
<proteinExistence type="predicted"/>
<evidence type="ECO:0000313" key="3">
    <source>
        <dbReference type="Proteomes" id="UP000325811"/>
    </source>
</evidence>
<accession>A0A5Q4Z7C5</accession>
<dbReference type="Proteomes" id="UP000325811">
    <property type="component" value="Chromosome I"/>
</dbReference>
<keyword evidence="1" id="KW-0812">Transmembrane</keyword>
<keyword evidence="1" id="KW-1133">Transmembrane helix</keyword>
<protein>
    <submittedName>
        <fullName evidence="2">Uncharacterized protein</fullName>
    </submittedName>
</protein>
<dbReference type="KEGG" id="pdio:PDMSB3_0329"/>
<reference evidence="2 3" key="1">
    <citation type="submission" date="2019-08" db="EMBL/GenBank/DDBJ databases">
        <authorList>
            <person name="Herpell B J."/>
        </authorList>
    </citation>
    <scope>NUCLEOTIDE SEQUENCE [LARGE SCALE GENOMIC DNA]</scope>
    <source>
        <strain evidence="3">Msb3</strain>
    </source>
</reference>
<sequence length="44" mass="5215">MPNLIDHIMENRELRYRIIELAIPFSIIGGTMSSICMLLARYYR</sequence>
<evidence type="ECO:0000256" key="1">
    <source>
        <dbReference type="SAM" id="Phobius"/>
    </source>
</evidence>
<dbReference type="EMBL" id="LR699553">
    <property type="protein sequence ID" value="VVD26791.1"/>
    <property type="molecule type" value="Genomic_DNA"/>
</dbReference>
<evidence type="ECO:0000313" key="2">
    <source>
        <dbReference type="EMBL" id="VVD26791.1"/>
    </source>
</evidence>
<keyword evidence="3" id="KW-1185">Reference proteome</keyword>
<dbReference type="RefSeq" id="WP_007179506.1">
    <property type="nucleotide sequence ID" value="NZ_LR699553.1"/>
</dbReference>
<gene>
    <name evidence="2" type="ORF">PDMSB3_0329</name>
</gene>
<name>A0A5Q4Z7C5_9BURK</name>
<dbReference type="AlphaFoldDB" id="A0A5Q4Z7C5"/>
<organism evidence="2 3">
    <name type="scientific">Paraburkholderia dioscoreae</name>
    <dbReference type="NCBI Taxonomy" id="2604047"/>
    <lineage>
        <taxon>Bacteria</taxon>
        <taxon>Pseudomonadati</taxon>
        <taxon>Pseudomonadota</taxon>
        <taxon>Betaproteobacteria</taxon>
        <taxon>Burkholderiales</taxon>
        <taxon>Burkholderiaceae</taxon>
        <taxon>Paraburkholderia</taxon>
    </lineage>
</organism>